<gene>
    <name evidence="1" type="ORF">RICGR_1012</name>
</gene>
<dbReference type="OrthoDB" id="3638028at2"/>
<dbReference type="RefSeq" id="WP_006035670.1">
    <property type="nucleotide sequence ID" value="NZ_AAQJ02000001.1"/>
</dbReference>
<accession>A8PNI3</accession>
<dbReference type="eggNOG" id="COG3570">
    <property type="taxonomic scope" value="Bacteria"/>
</dbReference>
<dbReference type="AlphaFoldDB" id="A8PNI3"/>
<reference evidence="1" key="1">
    <citation type="submission" date="2006-04" db="EMBL/GenBank/DDBJ databases">
        <authorList>
            <person name="Seshadri R."/>
            <person name="Federici B.A."/>
        </authorList>
    </citation>
    <scope>NUCLEOTIDE SEQUENCE [LARGE SCALE GENOMIC DNA]</scope>
</reference>
<keyword evidence="2" id="KW-1185">Reference proteome</keyword>
<dbReference type="Pfam" id="PF04655">
    <property type="entry name" value="APH_6_hur"/>
    <property type="match status" value="1"/>
</dbReference>
<evidence type="ECO:0000313" key="1">
    <source>
        <dbReference type="EMBL" id="EDP46697.1"/>
    </source>
</evidence>
<dbReference type="GO" id="GO:0019748">
    <property type="term" value="P:secondary metabolic process"/>
    <property type="evidence" value="ECO:0007669"/>
    <property type="project" value="InterPro"/>
</dbReference>
<organism evidence="1 2">
    <name type="scientific">Rickettsiella grylli</name>
    <dbReference type="NCBI Taxonomy" id="59196"/>
    <lineage>
        <taxon>Bacteria</taxon>
        <taxon>Pseudomonadati</taxon>
        <taxon>Pseudomonadota</taxon>
        <taxon>Gammaproteobacteria</taxon>
        <taxon>Legionellales</taxon>
        <taxon>Coxiellaceae</taxon>
        <taxon>Rickettsiella</taxon>
    </lineage>
</organism>
<dbReference type="InterPro" id="IPR006748">
    <property type="entry name" value="NH2Glyco/OHUrea_AB-resist_kin"/>
</dbReference>
<protein>
    <submittedName>
        <fullName evidence="1">Streptomycin 6-kinase</fullName>
    </submittedName>
</protein>
<reference evidence="1" key="2">
    <citation type="submission" date="2007-10" db="EMBL/GenBank/DDBJ databases">
        <authorList>
            <person name="Myers G.S."/>
        </authorList>
    </citation>
    <scope>NUCLEOTIDE SEQUENCE [LARGE SCALE GENOMIC DNA]</scope>
</reference>
<comment type="caution">
    <text evidence="1">The sequence shown here is derived from an EMBL/GenBank/DDBJ whole genome shotgun (WGS) entry which is preliminary data.</text>
</comment>
<dbReference type="InterPro" id="IPR011009">
    <property type="entry name" value="Kinase-like_dom_sf"/>
</dbReference>
<sequence>MQLPKELIKNILSIYGPIGREWLDSLPHLLSQYAKKWQLIIKDCFNNASFNVVAEVILDNGHSAILKCGVPSKEFINEVAALQHFSGRGSVKLLDAEVGVGVMLLERLIPGTLLEEIFDETQRIVASVELIQKLHRPCQETTQFPSLADWFQGFQRFYHYFQGETGPFPKSLIERADAINQELLASMESPVLLHGDLHYGNILLSDKYCWLAIDPKGVIGEREYEIPFPRLKDEVNEKLIKRRLDQFIEISGFDRSRVLGWAFCKAALAAWWSFEDQGEICQSFLQCAEIISTF</sequence>
<dbReference type="SUPFAM" id="SSF56112">
    <property type="entry name" value="Protein kinase-like (PK-like)"/>
    <property type="match status" value="1"/>
</dbReference>
<dbReference type="GO" id="GO:0016301">
    <property type="term" value="F:kinase activity"/>
    <property type="evidence" value="ECO:0007669"/>
    <property type="project" value="UniProtKB-KW"/>
</dbReference>
<dbReference type="Gene3D" id="3.90.1200.10">
    <property type="match status" value="1"/>
</dbReference>
<dbReference type="EMBL" id="AAQJ02000001">
    <property type="protein sequence ID" value="EDP46697.1"/>
    <property type="molecule type" value="Genomic_DNA"/>
</dbReference>
<proteinExistence type="predicted"/>
<dbReference type="Proteomes" id="UP000054075">
    <property type="component" value="Unassembled WGS sequence"/>
</dbReference>
<name>A8PNI3_9COXI</name>
<evidence type="ECO:0000313" key="2">
    <source>
        <dbReference type="Proteomes" id="UP000054075"/>
    </source>
</evidence>
<dbReference type="GO" id="GO:0016773">
    <property type="term" value="F:phosphotransferase activity, alcohol group as acceptor"/>
    <property type="evidence" value="ECO:0007669"/>
    <property type="project" value="InterPro"/>
</dbReference>